<dbReference type="Pfam" id="PF11951">
    <property type="entry name" value="Fungal_trans_2"/>
    <property type="match status" value="1"/>
</dbReference>
<name>A0A8K0TJJ2_9PEZI</name>
<accession>A0A8K0TJJ2</accession>
<dbReference type="GO" id="GO:0005634">
    <property type="term" value="C:nucleus"/>
    <property type="evidence" value="ECO:0007669"/>
    <property type="project" value="UniProtKB-SubCell"/>
</dbReference>
<reference evidence="5" key="1">
    <citation type="journal article" date="2021" name="Nat. Commun.">
        <title>Genetic determinants of endophytism in the Arabidopsis root mycobiome.</title>
        <authorList>
            <person name="Mesny F."/>
            <person name="Miyauchi S."/>
            <person name="Thiergart T."/>
            <person name="Pickel B."/>
            <person name="Atanasova L."/>
            <person name="Karlsson M."/>
            <person name="Huettel B."/>
            <person name="Barry K.W."/>
            <person name="Haridas S."/>
            <person name="Chen C."/>
            <person name="Bauer D."/>
            <person name="Andreopoulos W."/>
            <person name="Pangilinan J."/>
            <person name="LaButti K."/>
            <person name="Riley R."/>
            <person name="Lipzen A."/>
            <person name="Clum A."/>
            <person name="Drula E."/>
            <person name="Henrissat B."/>
            <person name="Kohler A."/>
            <person name="Grigoriev I.V."/>
            <person name="Martin F.M."/>
            <person name="Hacquard S."/>
        </authorList>
    </citation>
    <scope>NUCLEOTIDE SEQUENCE</scope>
    <source>
        <strain evidence="5">MPI-CAGE-AT-0016</strain>
    </source>
</reference>
<dbReference type="InterPro" id="IPR001138">
    <property type="entry name" value="Zn2Cys6_DnaBD"/>
</dbReference>
<dbReference type="InterPro" id="IPR036864">
    <property type="entry name" value="Zn2-C6_fun-type_DNA-bd_sf"/>
</dbReference>
<feature type="compositionally biased region" description="Polar residues" evidence="3">
    <location>
        <begin position="183"/>
        <end position="197"/>
    </location>
</feature>
<dbReference type="PANTHER" id="PTHR37534">
    <property type="entry name" value="TRANSCRIPTIONAL ACTIVATOR PROTEIN UGA3"/>
    <property type="match status" value="1"/>
</dbReference>
<dbReference type="Gene3D" id="4.10.240.10">
    <property type="entry name" value="Zn(2)-C6 fungal-type DNA-binding domain"/>
    <property type="match status" value="1"/>
</dbReference>
<dbReference type="SUPFAM" id="SSF57701">
    <property type="entry name" value="Zn2/Cys6 DNA-binding domain"/>
    <property type="match status" value="1"/>
</dbReference>
<dbReference type="PROSITE" id="PS50048">
    <property type="entry name" value="ZN2_CY6_FUNGAL_2"/>
    <property type="match status" value="1"/>
</dbReference>
<proteinExistence type="predicted"/>
<dbReference type="GO" id="GO:0000981">
    <property type="term" value="F:DNA-binding transcription factor activity, RNA polymerase II-specific"/>
    <property type="evidence" value="ECO:0007669"/>
    <property type="project" value="InterPro"/>
</dbReference>
<dbReference type="PROSITE" id="PS00463">
    <property type="entry name" value="ZN2_CY6_FUNGAL_1"/>
    <property type="match status" value="1"/>
</dbReference>
<dbReference type="CDD" id="cd00067">
    <property type="entry name" value="GAL4"/>
    <property type="match status" value="1"/>
</dbReference>
<dbReference type="Pfam" id="PF00172">
    <property type="entry name" value="Zn_clus"/>
    <property type="match status" value="1"/>
</dbReference>
<feature type="compositionally biased region" description="Basic and acidic residues" evidence="3">
    <location>
        <begin position="218"/>
        <end position="239"/>
    </location>
</feature>
<dbReference type="EMBL" id="JAGPXD010000003">
    <property type="protein sequence ID" value="KAH7361431.1"/>
    <property type="molecule type" value="Genomic_DNA"/>
</dbReference>
<feature type="compositionally biased region" description="Polar residues" evidence="3">
    <location>
        <begin position="240"/>
        <end position="253"/>
    </location>
</feature>
<organism evidence="5 6">
    <name type="scientific">Plectosphaerella cucumerina</name>
    <dbReference type="NCBI Taxonomy" id="40658"/>
    <lineage>
        <taxon>Eukaryota</taxon>
        <taxon>Fungi</taxon>
        <taxon>Dikarya</taxon>
        <taxon>Ascomycota</taxon>
        <taxon>Pezizomycotina</taxon>
        <taxon>Sordariomycetes</taxon>
        <taxon>Hypocreomycetidae</taxon>
        <taxon>Glomerellales</taxon>
        <taxon>Plectosphaerellaceae</taxon>
        <taxon>Plectosphaerella</taxon>
    </lineage>
</organism>
<evidence type="ECO:0000256" key="1">
    <source>
        <dbReference type="ARBA" id="ARBA00004123"/>
    </source>
</evidence>
<feature type="region of interest" description="Disordered" evidence="3">
    <location>
        <begin position="117"/>
        <end position="257"/>
    </location>
</feature>
<dbReference type="PANTHER" id="PTHR37534:SF46">
    <property type="entry name" value="ZN(II)2CYS6 TRANSCRIPTION FACTOR (EUROFUNG)"/>
    <property type="match status" value="1"/>
</dbReference>
<evidence type="ECO:0000256" key="3">
    <source>
        <dbReference type="SAM" id="MobiDB-lite"/>
    </source>
</evidence>
<gene>
    <name evidence="5" type="ORF">B0T11DRAFT_317409</name>
</gene>
<feature type="domain" description="Zn(2)-C6 fungal-type" evidence="4">
    <location>
        <begin position="60"/>
        <end position="88"/>
    </location>
</feature>
<comment type="caution">
    <text evidence="5">The sequence shown here is derived from an EMBL/GenBank/DDBJ whole genome shotgun (WGS) entry which is preliminary data.</text>
</comment>
<keyword evidence="6" id="KW-1185">Reference proteome</keyword>
<keyword evidence="2" id="KW-0539">Nucleus</keyword>
<protein>
    <submittedName>
        <fullName evidence="5">Fungal-specific transcription factor domain-containing protein</fullName>
    </submittedName>
</protein>
<dbReference type="AlphaFoldDB" id="A0A8K0TJJ2"/>
<dbReference type="OrthoDB" id="4832153at2759"/>
<dbReference type="GO" id="GO:0008270">
    <property type="term" value="F:zinc ion binding"/>
    <property type="evidence" value="ECO:0007669"/>
    <property type="project" value="InterPro"/>
</dbReference>
<dbReference type="Proteomes" id="UP000813385">
    <property type="component" value="Unassembled WGS sequence"/>
</dbReference>
<dbReference type="SMART" id="SM00066">
    <property type="entry name" value="GAL4"/>
    <property type="match status" value="1"/>
</dbReference>
<evidence type="ECO:0000313" key="6">
    <source>
        <dbReference type="Proteomes" id="UP000813385"/>
    </source>
</evidence>
<sequence length="719" mass="80447">MGKPQVLDRCHDAICLEPGTLHPGFLTLPQREDREQRIAHTLGNLCPCSTKMNTKRSRGGCWTCRKRHQKCDEGRPGCWNCHMRGVTCGGYDIQLGDFKAQGGTNGPRQMVSKIFRKDAASVPAKSSRRSKPSKKPSQGGSHSAQGIGVDQPMADHSGSVDDSGAGTPRHGGSPDDPAPWDLSSLSEDAMSSQGSTRQQKRRHHSLITEPPPDIPEPEGSRQRNQLDKDRTSSRSRRDVNGTQLECRSLSRPNSSDTSFISSDFTMAGAADWPGLDQAILFDFSMDDISDILGVEEVTELPQYDAVQDICRGVQNLNESEPPKSFISSHAPSQISMATDDLLLGHFFSNLAPRLLPVVESYRNPYLVVYGRLSQESQPLRNSILFASALHLSKLGALPNDAIKTCRADMRDSFRNALHDPEEAWGLGATVLLSIVFDVIGTGMDSWSSKLIGCRRLLSMGLSSSQGKVDPAMRCIQVQYNWMATMGRMLLLGTAPMDVLDQLTPIDEEPNPQREIRFSELMMPQYHWWANMPDYEMHVLLREAADLAVAVEKRKLRERDDVKLLHLMPAVATLVRKIEQWRPGMASVVPEYHPDEEHFNNIWRQGLYCYVYHEIYALPSDSPQIQACVEEALVSFERISWLQACLYPMFLISIHARCRTSRKIIESALLKMHTTLGFTAPLSVVLVLQSLWEAFDNDPLGVLKWREVMVQRGMEINVLL</sequence>
<evidence type="ECO:0000259" key="4">
    <source>
        <dbReference type="PROSITE" id="PS50048"/>
    </source>
</evidence>
<evidence type="ECO:0000256" key="2">
    <source>
        <dbReference type="ARBA" id="ARBA00023242"/>
    </source>
</evidence>
<comment type="subcellular location">
    <subcellularLocation>
        <location evidence="1">Nucleus</location>
    </subcellularLocation>
</comment>
<evidence type="ECO:0000313" key="5">
    <source>
        <dbReference type="EMBL" id="KAH7361431.1"/>
    </source>
</evidence>
<dbReference type="InterPro" id="IPR021858">
    <property type="entry name" value="Fun_TF"/>
</dbReference>